<evidence type="ECO:0000256" key="1">
    <source>
        <dbReference type="SAM" id="MobiDB-lite"/>
    </source>
</evidence>
<keyword evidence="4" id="KW-1185">Reference proteome</keyword>
<feature type="domain" description="Myb/SANT-like" evidence="2">
    <location>
        <begin position="13"/>
        <end position="107"/>
    </location>
</feature>
<dbReference type="Gramene" id="PUZ49738">
    <property type="protein sequence ID" value="PUZ49738"/>
    <property type="gene ID" value="GQ55_6G003100"/>
</dbReference>
<feature type="compositionally biased region" description="Basic residues" evidence="1">
    <location>
        <begin position="157"/>
        <end position="171"/>
    </location>
</feature>
<evidence type="ECO:0000313" key="3">
    <source>
        <dbReference type="EMBL" id="PUZ49738.1"/>
    </source>
</evidence>
<feature type="compositionally biased region" description="Low complexity" evidence="1">
    <location>
        <begin position="114"/>
        <end position="133"/>
    </location>
</feature>
<dbReference type="PANTHER" id="PTHR47851">
    <property type="entry name" value="OS06G0588700 PROTEIN-RELATED"/>
    <property type="match status" value="1"/>
</dbReference>
<dbReference type="EMBL" id="CM009754">
    <property type="protein sequence ID" value="PUZ49738.1"/>
    <property type="molecule type" value="Genomic_DNA"/>
</dbReference>
<evidence type="ECO:0000259" key="2">
    <source>
        <dbReference type="Pfam" id="PF12776"/>
    </source>
</evidence>
<sequence length="268" mass="29874">MENTSKSRKPNAQWDPTAAKIFNEICVEQVLANNRPQGCLNNKGYANLIAQFNERTGRNYNRSQIKNRWDALKNDYTTWKTLLLAASGLGRDPRTGSIAADDEWWKEKNGGAKEGTAGAKEGTAGAKEGIAGANERSDGNDDEVEEVLPFSPPGANAKKRGAAHKSPMKKTKKNFRDLQFKQFVDSFVEKASSSKSSATSSPNDYVRQEIAEMLESVIETGACEGSDEHFYATQLLIKKEYRDVFTTLKTPAGKLAWLKRTWEERKTR</sequence>
<feature type="region of interest" description="Disordered" evidence="1">
    <location>
        <begin position="106"/>
        <end position="171"/>
    </location>
</feature>
<evidence type="ECO:0000313" key="4">
    <source>
        <dbReference type="Proteomes" id="UP000244336"/>
    </source>
</evidence>
<dbReference type="InterPro" id="IPR024752">
    <property type="entry name" value="Myb/SANT-like_dom"/>
</dbReference>
<dbReference type="AlphaFoldDB" id="A0A2T7D2C1"/>
<reference evidence="3 4" key="1">
    <citation type="submission" date="2018-04" db="EMBL/GenBank/DDBJ databases">
        <title>WGS assembly of Panicum hallii var. hallii HAL2.</title>
        <authorList>
            <person name="Lovell J."/>
            <person name="Jenkins J."/>
            <person name="Lowry D."/>
            <person name="Mamidi S."/>
            <person name="Sreedasyam A."/>
            <person name="Weng X."/>
            <person name="Barry K."/>
            <person name="Bonette J."/>
            <person name="Campitelli B."/>
            <person name="Daum C."/>
            <person name="Gordon S."/>
            <person name="Gould B."/>
            <person name="Lipzen A."/>
            <person name="MacQueen A."/>
            <person name="Palacio-Mejia J."/>
            <person name="Plott C."/>
            <person name="Shakirov E."/>
            <person name="Shu S."/>
            <person name="Yoshinaga Y."/>
            <person name="Zane M."/>
            <person name="Rokhsar D."/>
            <person name="Grimwood J."/>
            <person name="Schmutz J."/>
            <person name="Juenger T."/>
        </authorList>
    </citation>
    <scope>NUCLEOTIDE SEQUENCE [LARGE SCALE GENOMIC DNA]</scope>
    <source>
        <strain evidence="4">cv. HAL2</strain>
    </source>
</reference>
<accession>A0A2T7D2C1</accession>
<protein>
    <recommendedName>
        <fullName evidence="2">Myb/SANT-like domain-containing protein</fullName>
    </recommendedName>
</protein>
<dbReference type="STRING" id="1504633.A0A2T7D2C1"/>
<dbReference type="Proteomes" id="UP000244336">
    <property type="component" value="Chromosome 6"/>
</dbReference>
<proteinExistence type="predicted"/>
<name>A0A2T7D2C1_9POAL</name>
<dbReference type="OrthoDB" id="602113at2759"/>
<gene>
    <name evidence="3" type="ORF">GQ55_6G003100</name>
</gene>
<dbReference type="PANTHER" id="PTHR47851:SF8">
    <property type="entry name" value="NO APICAL MERISTEM-ASSOCIATED C-TERMINAL DOMAIN-CONTAINING PROTEIN"/>
    <property type="match status" value="1"/>
</dbReference>
<dbReference type="Pfam" id="PF12776">
    <property type="entry name" value="Myb_DNA-bind_3"/>
    <property type="match status" value="1"/>
</dbReference>
<organism evidence="3 4">
    <name type="scientific">Panicum hallii var. hallii</name>
    <dbReference type="NCBI Taxonomy" id="1504633"/>
    <lineage>
        <taxon>Eukaryota</taxon>
        <taxon>Viridiplantae</taxon>
        <taxon>Streptophyta</taxon>
        <taxon>Embryophyta</taxon>
        <taxon>Tracheophyta</taxon>
        <taxon>Spermatophyta</taxon>
        <taxon>Magnoliopsida</taxon>
        <taxon>Liliopsida</taxon>
        <taxon>Poales</taxon>
        <taxon>Poaceae</taxon>
        <taxon>PACMAD clade</taxon>
        <taxon>Panicoideae</taxon>
        <taxon>Panicodae</taxon>
        <taxon>Paniceae</taxon>
        <taxon>Panicinae</taxon>
        <taxon>Panicum</taxon>
        <taxon>Panicum sect. Panicum</taxon>
    </lineage>
</organism>